<accession>A0A371E5F0</accession>
<dbReference type="Pfam" id="PF22936">
    <property type="entry name" value="Pol_BBD"/>
    <property type="match status" value="1"/>
</dbReference>
<feature type="domain" description="Retrovirus-related Pol polyprotein from transposon TNT 1-94-like beta-barrel" evidence="1">
    <location>
        <begin position="39"/>
        <end position="105"/>
    </location>
</feature>
<dbReference type="OrthoDB" id="1938972at2759"/>
<gene>
    <name evidence="2" type="ORF">CR513_60538</name>
</gene>
<evidence type="ECO:0000313" key="2">
    <source>
        <dbReference type="EMBL" id="RDX61250.1"/>
    </source>
</evidence>
<organism evidence="2 3">
    <name type="scientific">Mucuna pruriens</name>
    <name type="common">Velvet bean</name>
    <name type="synonym">Dolichos pruriens</name>
    <dbReference type="NCBI Taxonomy" id="157652"/>
    <lineage>
        <taxon>Eukaryota</taxon>
        <taxon>Viridiplantae</taxon>
        <taxon>Streptophyta</taxon>
        <taxon>Embryophyta</taxon>
        <taxon>Tracheophyta</taxon>
        <taxon>Spermatophyta</taxon>
        <taxon>Magnoliopsida</taxon>
        <taxon>eudicotyledons</taxon>
        <taxon>Gunneridae</taxon>
        <taxon>Pentapetalae</taxon>
        <taxon>rosids</taxon>
        <taxon>fabids</taxon>
        <taxon>Fabales</taxon>
        <taxon>Fabaceae</taxon>
        <taxon>Papilionoideae</taxon>
        <taxon>50 kb inversion clade</taxon>
        <taxon>NPAAA clade</taxon>
        <taxon>indigoferoid/millettioid clade</taxon>
        <taxon>Phaseoleae</taxon>
        <taxon>Mucuna</taxon>
    </lineage>
</organism>
<evidence type="ECO:0000259" key="1">
    <source>
        <dbReference type="Pfam" id="PF22936"/>
    </source>
</evidence>
<name>A0A371E5F0_MUCPR</name>
<dbReference type="Proteomes" id="UP000257109">
    <property type="component" value="Unassembled WGS sequence"/>
</dbReference>
<reference evidence="2" key="1">
    <citation type="submission" date="2018-05" db="EMBL/GenBank/DDBJ databases">
        <title>Draft genome of Mucuna pruriens seed.</title>
        <authorList>
            <person name="Nnadi N.E."/>
            <person name="Vos R."/>
            <person name="Hasami M.H."/>
            <person name="Devisetty U.K."/>
            <person name="Aguiy J.C."/>
        </authorList>
    </citation>
    <scope>NUCLEOTIDE SEQUENCE [LARGE SCALE GENOMIC DNA]</scope>
    <source>
        <strain evidence="2">JCA_2017</strain>
    </source>
</reference>
<dbReference type="InterPro" id="IPR054722">
    <property type="entry name" value="PolX-like_BBD"/>
</dbReference>
<sequence length="170" mass="18833">MDCLRALLNSISKPLGSCGLTMNGKSSFNISGSVPQSIWILDSRATDHMTLFSHHTLKQLIIVDNGDHVPIARSGNVQLHSSLSLHNVLHVLKLVNKLISIHRLIQDWNCAVTFFRSHCVIQELTTGRTIGIAKKQGGLYYLQHIKIGNNTNKEKLPSSQRATLETWAAS</sequence>
<dbReference type="EMBL" id="QJKJ01016250">
    <property type="protein sequence ID" value="RDX61250.1"/>
    <property type="molecule type" value="Genomic_DNA"/>
</dbReference>
<protein>
    <recommendedName>
        <fullName evidence="1">Retrovirus-related Pol polyprotein from transposon TNT 1-94-like beta-barrel domain-containing protein</fullName>
    </recommendedName>
</protein>
<keyword evidence="3" id="KW-1185">Reference proteome</keyword>
<evidence type="ECO:0000313" key="3">
    <source>
        <dbReference type="Proteomes" id="UP000257109"/>
    </source>
</evidence>
<proteinExistence type="predicted"/>
<dbReference type="AlphaFoldDB" id="A0A371E5F0"/>
<comment type="caution">
    <text evidence="2">The sequence shown here is derived from an EMBL/GenBank/DDBJ whole genome shotgun (WGS) entry which is preliminary data.</text>
</comment>
<feature type="non-terminal residue" evidence="2">
    <location>
        <position position="1"/>
    </location>
</feature>